<dbReference type="InterPro" id="IPR050382">
    <property type="entry name" value="MFS_Na/Anion_cotransporter"/>
</dbReference>
<dbReference type="PANTHER" id="PTHR11662:SF399">
    <property type="entry name" value="FI19708P1-RELATED"/>
    <property type="match status" value="1"/>
</dbReference>
<feature type="transmembrane region" description="Helical" evidence="5">
    <location>
        <begin position="51"/>
        <end position="72"/>
    </location>
</feature>
<proteinExistence type="predicted"/>
<protein>
    <submittedName>
        <fullName evidence="7">Major facilitator superfamily (MFS) profile domain-containing protein</fullName>
    </submittedName>
</protein>
<evidence type="ECO:0000313" key="7">
    <source>
        <dbReference type="WBParaSite" id="ACRNAN_scaffold1785.g30378.t1"/>
    </source>
</evidence>
<evidence type="ECO:0000256" key="1">
    <source>
        <dbReference type="ARBA" id="ARBA00004141"/>
    </source>
</evidence>
<evidence type="ECO:0000313" key="6">
    <source>
        <dbReference type="Proteomes" id="UP000887540"/>
    </source>
</evidence>
<accession>A0A914D292</accession>
<comment type="subcellular location">
    <subcellularLocation>
        <location evidence="1">Membrane</location>
        <topology evidence="1">Multi-pass membrane protein</topology>
    </subcellularLocation>
</comment>
<dbReference type="Proteomes" id="UP000887540">
    <property type="component" value="Unplaced"/>
</dbReference>
<keyword evidence="3 5" id="KW-1133">Transmembrane helix</keyword>
<sequence>MVAGSYTATLCIAPEFTGTIESFAAFLGVIANIASATTAGFINQTGSPSEWALIFIITASIILLSGIFFLIFGSGK</sequence>
<evidence type="ECO:0000256" key="5">
    <source>
        <dbReference type="SAM" id="Phobius"/>
    </source>
</evidence>
<evidence type="ECO:0000256" key="3">
    <source>
        <dbReference type="ARBA" id="ARBA00022989"/>
    </source>
</evidence>
<dbReference type="AlphaFoldDB" id="A0A914D292"/>
<dbReference type="PANTHER" id="PTHR11662">
    <property type="entry name" value="SOLUTE CARRIER FAMILY 17"/>
    <property type="match status" value="1"/>
</dbReference>
<feature type="transmembrane region" description="Helical" evidence="5">
    <location>
        <begin position="23"/>
        <end position="42"/>
    </location>
</feature>
<keyword evidence="6" id="KW-1185">Reference proteome</keyword>
<reference evidence="7" key="1">
    <citation type="submission" date="2022-11" db="UniProtKB">
        <authorList>
            <consortium name="WormBaseParasite"/>
        </authorList>
    </citation>
    <scope>IDENTIFICATION</scope>
</reference>
<organism evidence="6 7">
    <name type="scientific">Acrobeloides nanus</name>
    <dbReference type="NCBI Taxonomy" id="290746"/>
    <lineage>
        <taxon>Eukaryota</taxon>
        <taxon>Metazoa</taxon>
        <taxon>Ecdysozoa</taxon>
        <taxon>Nematoda</taxon>
        <taxon>Chromadorea</taxon>
        <taxon>Rhabditida</taxon>
        <taxon>Tylenchina</taxon>
        <taxon>Cephalobomorpha</taxon>
        <taxon>Cephaloboidea</taxon>
        <taxon>Cephalobidae</taxon>
        <taxon>Acrobeloides</taxon>
    </lineage>
</organism>
<evidence type="ECO:0000256" key="4">
    <source>
        <dbReference type="ARBA" id="ARBA00023136"/>
    </source>
</evidence>
<dbReference type="WBParaSite" id="ACRNAN_scaffold1785.g30378.t1">
    <property type="protein sequence ID" value="ACRNAN_scaffold1785.g30378.t1"/>
    <property type="gene ID" value="ACRNAN_scaffold1785.g30378"/>
</dbReference>
<evidence type="ECO:0000256" key="2">
    <source>
        <dbReference type="ARBA" id="ARBA00022692"/>
    </source>
</evidence>
<name>A0A914D292_9BILA</name>
<dbReference type="GO" id="GO:0016020">
    <property type="term" value="C:membrane"/>
    <property type="evidence" value="ECO:0007669"/>
    <property type="project" value="UniProtKB-SubCell"/>
</dbReference>
<keyword evidence="4 5" id="KW-0472">Membrane</keyword>
<dbReference type="GO" id="GO:0022857">
    <property type="term" value="F:transmembrane transporter activity"/>
    <property type="evidence" value="ECO:0007669"/>
    <property type="project" value="TreeGrafter"/>
</dbReference>
<dbReference type="GO" id="GO:0006820">
    <property type="term" value="P:monoatomic anion transport"/>
    <property type="evidence" value="ECO:0007669"/>
    <property type="project" value="TreeGrafter"/>
</dbReference>
<keyword evidence="2 5" id="KW-0812">Transmembrane</keyword>